<dbReference type="InterPro" id="IPR020568">
    <property type="entry name" value="Ribosomal_Su5_D2-typ_SF"/>
</dbReference>
<dbReference type="Pfam" id="PF14492">
    <property type="entry name" value="EFG_III"/>
    <property type="match status" value="1"/>
</dbReference>
<dbReference type="SMART" id="SM00838">
    <property type="entry name" value="EFG_C"/>
    <property type="match status" value="1"/>
</dbReference>
<feature type="region of interest" description="Disordered" evidence="5">
    <location>
        <begin position="373"/>
        <end position="394"/>
    </location>
</feature>
<dbReference type="InterPro" id="IPR031157">
    <property type="entry name" value="G_TR_CS"/>
</dbReference>
<dbReference type="SMART" id="SM00889">
    <property type="entry name" value="EFG_IV"/>
    <property type="match status" value="1"/>
</dbReference>
<dbReference type="Gene3D" id="3.30.70.240">
    <property type="match status" value="1"/>
</dbReference>
<reference evidence="7" key="1">
    <citation type="submission" date="2021-11" db="EMBL/GenBank/DDBJ databases">
        <authorList>
            <consortium name="Genoscope - CEA"/>
            <person name="William W."/>
        </authorList>
    </citation>
    <scope>NUCLEOTIDE SEQUENCE</scope>
</reference>
<feature type="domain" description="Tr-type G" evidence="6">
    <location>
        <begin position="25"/>
        <end position="271"/>
    </location>
</feature>
<comment type="subcellular location">
    <subcellularLocation>
        <location evidence="1">Plastid</location>
        <location evidence="1">Chloroplast</location>
    </subcellularLocation>
</comment>
<dbReference type="GO" id="GO:0003924">
    <property type="term" value="F:GTPase activity"/>
    <property type="evidence" value="ECO:0007669"/>
    <property type="project" value="InterPro"/>
</dbReference>
<dbReference type="InterPro" id="IPR014721">
    <property type="entry name" value="Ribsml_uS5_D2-typ_fold_subgr"/>
</dbReference>
<dbReference type="SUPFAM" id="SSF50447">
    <property type="entry name" value="Translation proteins"/>
    <property type="match status" value="1"/>
</dbReference>
<dbReference type="EMBL" id="CAKKNE010000001">
    <property type="protein sequence ID" value="CAH0363926.1"/>
    <property type="molecule type" value="Genomic_DNA"/>
</dbReference>
<dbReference type="Pfam" id="PF00679">
    <property type="entry name" value="EFG_C"/>
    <property type="match status" value="1"/>
</dbReference>
<dbReference type="GO" id="GO:0032790">
    <property type="term" value="P:ribosome disassembly"/>
    <property type="evidence" value="ECO:0007669"/>
    <property type="project" value="TreeGrafter"/>
</dbReference>
<dbReference type="SUPFAM" id="SSF54211">
    <property type="entry name" value="Ribosomal protein S5 domain 2-like"/>
    <property type="match status" value="1"/>
</dbReference>
<dbReference type="PROSITE" id="PS00301">
    <property type="entry name" value="G_TR_1"/>
    <property type="match status" value="1"/>
</dbReference>
<dbReference type="PANTHER" id="PTHR43261:SF1">
    <property type="entry name" value="RIBOSOME-RELEASING FACTOR 2, MITOCHONDRIAL"/>
    <property type="match status" value="1"/>
</dbReference>
<dbReference type="PROSITE" id="PS51722">
    <property type="entry name" value="G_TR_2"/>
    <property type="match status" value="1"/>
</dbReference>
<keyword evidence="2" id="KW-0547">Nucleotide-binding</keyword>
<dbReference type="InterPro" id="IPR000640">
    <property type="entry name" value="EFG_V-like"/>
</dbReference>
<dbReference type="CDD" id="cd03713">
    <property type="entry name" value="EFG_mtEFG_C"/>
    <property type="match status" value="1"/>
</dbReference>
<evidence type="ECO:0000313" key="7">
    <source>
        <dbReference type="EMBL" id="CAH0363926.1"/>
    </source>
</evidence>
<protein>
    <recommendedName>
        <fullName evidence="6">Tr-type G domain-containing protein</fullName>
    </recommendedName>
</protein>
<dbReference type="AlphaFoldDB" id="A0A8J2WWA7"/>
<evidence type="ECO:0000256" key="2">
    <source>
        <dbReference type="ARBA" id="ARBA00022741"/>
    </source>
</evidence>
<evidence type="ECO:0000256" key="3">
    <source>
        <dbReference type="ARBA" id="ARBA00022917"/>
    </source>
</evidence>
<accession>A0A8J2WWA7</accession>
<name>A0A8J2WWA7_9STRA</name>
<dbReference type="PANTHER" id="PTHR43261">
    <property type="entry name" value="TRANSLATION ELONGATION FACTOR G-RELATED"/>
    <property type="match status" value="1"/>
</dbReference>
<dbReference type="InterPro" id="IPR041095">
    <property type="entry name" value="EFG_II"/>
</dbReference>
<evidence type="ECO:0000259" key="6">
    <source>
        <dbReference type="PROSITE" id="PS51722"/>
    </source>
</evidence>
<evidence type="ECO:0000256" key="4">
    <source>
        <dbReference type="ARBA" id="ARBA00023134"/>
    </source>
</evidence>
<evidence type="ECO:0000256" key="5">
    <source>
        <dbReference type="SAM" id="MobiDB-lite"/>
    </source>
</evidence>
<dbReference type="InterPro" id="IPR035647">
    <property type="entry name" value="EFG_III/V"/>
</dbReference>
<dbReference type="Proteomes" id="UP000789595">
    <property type="component" value="Unassembled WGS sequence"/>
</dbReference>
<dbReference type="InterPro" id="IPR000795">
    <property type="entry name" value="T_Tr_GTP-bd_dom"/>
</dbReference>
<dbReference type="GO" id="GO:0009507">
    <property type="term" value="C:chloroplast"/>
    <property type="evidence" value="ECO:0007669"/>
    <property type="project" value="UniProtKB-SubCell"/>
</dbReference>
<dbReference type="InterPro" id="IPR027417">
    <property type="entry name" value="P-loop_NTPase"/>
</dbReference>
<keyword evidence="3" id="KW-0648">Protein biosynthesis</keyword>
<dbReference type="Gene3D" id="3.30.70.870">
    <property type="entry name" value="Elongation Factor G (Translational Gtpase), domain 3"/>
    <property type="match status" value="1"/>
</dbReference>
<gene>
    <name evidence="7" type="ORF">PECAL_1P02680</name>
</gene>
<dbReference type="GO" id="GO:0032543">
    <property type="term" value="P:mitochondrial translation"/>
    <property type="evidence" value="ECO:0007669"/>
    <property type="project" value="TreeGrafter"/>
</dbReference>
<dbReference type="Gene3D" id="2.40.30.10">
    <property type="entry name" value="Translation factors"/>
    <property type="match status" value="1"/>
</dbReference>
<dbReference type="InterPro" id="IPR009000">
    <property type="entry name" value="Transl_B-barrel_sf"/>
</dbReference>
<sequence>MHAVAVRALRHHLRPAARHFTQPCANTRVIAVVAHVDAGKTTLTEEMLNKAGVLRNSGRVDAGSATTDFLEQERERGITIQSAAAHFDWNNTNIVLVDTPGHVDFGFEVDRTLRAVDGVVLVVDAVAGAQARTEAVARAARETFDLPMIAVVNKMDRMGADFEAATKSLSVRCDLTPIKVQAPLVEKDVFEGPRDLIEESDKVLAEAVADVDDAFAELYIEDAFTSEDLTDAVARLTKSRDITPVLCAAALKGLGVEKVLDAVAAFLPSPRDILKEEADFAALIFKVSHDARRGPLCFARCYGGALSPKTMVNVASPSSPLGGRLAVERPQQFLTPFADDFELSEAFEAGEVRVVTGLKDARTGDTLVTKDGARAKRHTKGEAHAALPGTTAPPPPVFAAAVEPVATADLAALEEALALMCRDDPSLTVTDEDGGLVLRGAGELHLEVACDRLRSDFGVKASLSRPRVALRESVEMAFEQSTDVIYDATLGGQRLFCGLRLRVTPLADEEAYEAAVPITTTNVDATPLLREALEEGLAAAATRGVLRGQALAGVAVEALSLQSDGPATTPGAVRACAALALADALKRAQPVLLEPIVRLEIEAPDRSVGDVLSDLATARRAKVLDVTSRATRSVIIANAPLETLLGYSTALRSLTQGEATFAQAFAHLAPRIG</sequence>
<comment type="caution">
    <text evidence="7">The sequence shown here is derived from an EMBL/GenBank/DDBJ whole genome shotgun (WGS) entry which is preliminary data.</text>
</comment>
<dbReference type="GO" id="GO:0005525">
    <property type="term" value="F:GTP binding"/>
    <property type="evidence" value="ECO:0007669"/>
    <property type="project" value="UniProtKB-KW"/>
</dbReference>
<dbReference type="NCBIfam" id="TIGR00231">
    <property type="entry name" value="small_GTP"/>
    <property type="match status" value="1"/>
</dbReference>
<dbReference type="OrthoDB" id="198619at2759"/>
<dbReference type="SUPFAM" id="SSF52540">
    <property type="entry name" value="P-loop containing nucleoside triphosphate hydrolases"/>
    <property type="match status" value="1"/>
</dbReference>
<dbReference type="GO" id="GO:0005739">
    <property type="term" value="C:mitochondrion"/>
    <property type="evidence" value="ECO:0007669"/>
    <property type="project" value="TreeGrafter"/>
</dbReference>
<keyword evidence="8" id="KW-1185">Reference proteome</keyword>
<dbReference type="PRINTS" id="PR00315">
    <property type="entry name" value="ELONGATNFCT"/>
</dbReference>
<evidence type="ECO:0000256" key="1">
    <source>
        <dbReference type="ARBA" id="ARBA00004229"/>
    </source>
</evidence>
<dbReference type="InterPro" id="IPR035649">
    <property type="entry name" value="EFG_V"/>
</dbReference>
<dbReference type="Gene3D" id="3.30.230.10">
    <property type="match status" value="1"/>
</dbReference>
<evidence type="ECO:0000313" key="8">
    <source>
        <dbReference type="Proteomes" id="UP000789595"/>
    </source>
</evidence>
<dbReference type="InterPro" id="IPR005517">
    <property type="entry name" value="Transl_elong_EFG/EF2_IV"/>
</dbReference>
<dbReference type="Gene3D" id="3.40.50.300">
    <property type="entry name" value="P-loop containing nucleotide triphosphate hydrolases"/>
    <property type="match status" value="1"/>
</dbReference>
<keyword evidence="4" id="KW-0342">GTP-binding</keyword>
<dbReference type="FunFam" id="3.30.70.240:FF:000001">
    <property type="entry name" value="Elongation factor G"/>
    <property type="match status" value="1"/>
</dbReference>
<proteinExistence type="predicted"/>
<dbReference type="InterPro" id="IPR005225">
    <property type="entry name" value="Small_GTP-bd"/>
</dbReference>
<dbReference type="Pfam" id="PF00009">
    <property type="entry name" value="GTP_EFTU"/>
    <property type="match status" value="1"/>
</dbReference>
<dbReference type="SUPFAM" id="SSF54980">
    <property type="entry name" value="EF-G C-terminal domain-like"/>
    <property type="match status" value="2"/>
</dbReference>
<organism evidence="7 8">
    <name type="scientific">Pelagomonas calceolata</name>
    <dbReference type="NCBI Taxonomy" id="35677"/>
    <lineage>
        <taxon>Eukaryota</taxon>
        <taxon>Sar</taxon>
        <taxon>Stramenopiles</taxon>
        <taxon>Ochrophyta</taxon>
        <taxon>Pelagophyceae</taxon>
        <taxon>Pelagomonadales</taxon>
        <taxon>Pelagomonadaceae</taxon>
        <taxon>Pelagomonas</taxon>
    </lineage>
</organism>